<feature type="transmembrane region" description="Helical" evidence="8">
    <location>
        <begin position="28"/>
        <end position="48"/>
    </location>
</feature>
<name>A0A8T2LT80_ASTMX</name>
<dbReference type="GO" id="GO:0002376">
    <property type="term" value="P:immune system process"/>
    <property type="evidence" value="ECO:0007669"/>
    <property type="project" value="UniProtKB-KW"/>
</dbReference>
<evidence type="ECO:0000313" key="10">
    <source>
        <dbReference type="EMBL" id="KAG9274104.1"/>
    </source>
</evidence>
<keyword evidence="6" id="KW-1015">Disulfide bond</keyword>
<organism evidence="10 11">
    <name type="scientific">Astyanax mexicanus</name>
    <name type="common">Blind cave fish</name>
    <name type="synonym">Astyanax fasciatus mexicanus</name>
    <dbReference type="NCBI Taxonomy" id="7994"/>
    <lineage>
        <taxon>Eukaryota</taxon>
        <taxon>Metazoa</taxon>
        <taxon>Chordata</taxon>
        <taxon>Craniata</taxon>
        <taxon>Vertebrata</taxon>
        <taxon>Euteleostomi</taxon>
        <taxon>Actinopterygii</taxon>
        <taxon>Neopterygii</taxon>
        <taxon>Teleostei</taxon>
        <taxon>Ostariophysi</taxon>
        <taxon>Characiformes</taxon>
        <taxon>Characoidei</taxon>
        <taxon>Acestrorhamphidae</taxon>
        <taxon>Acestrorhamphinae</taxon>
        <taxon>Astyanax</taxon>
    </lineage>
</organism>
<evidence type="ECO:0000256" key="8">
    <source>
        <dbReference type="SAM" id="Phobius"/>
    </source>
</evidence>
<dbReference type="AlphaFoldDB" id="A0A8T2LT80"/>
<evidence type="ECO:0000256" key="2">
    <source>
        <dbReference type="ARBA" id="ARBA00022475"/>
    </source>
</evidence>
<dbReference type="PROSITE" id="PS50835">
    <property type="entry name" value="IG_LIKE"/>
    <property type="match status" value="2"/>
</dbReference>
<keyword evidence="8" id="KW-1133">Transmembrane helix</keyword>
<keyword evidence="8" id="KW-0812">Transmembrane</keyword>
<evidence type="ECO:0000256" key="7">
    <source>
        <dbReference type="ARBA" id="ARBA00023180"/>
    </source>
</evidence>
<keyword evidence="5 8" id="KW-0472">Membrane</keyword>
<comment type="subcellular location">
    <subcellularLocation>
        <location evidence="1">Cell membrane</location>
    </subcellularLocation>
</comment>
<dbReference type="Pfam" id="PF07686">
    <property type="entry name" value="V-set"/>
    <property type="match status" value="2"/>
</dbReference>
<keyword evidence="4" id="KW-0391">Immunity</keyword>
<gene>
    <name evidence="10" type="ORF">AMEX_G10944</name>
</gene>
<feature type="domain" description="Ig-like" evidence="9">
    <location>
        <begin position="27"/>
        <end position="140"/>
    </location>
</feature>
<dbReference type="SMART" id="SM00406">
    <property type="entry name" value="IGv"/>
    <property type="match status" value="2"/>
</dbReference>
<keyword evidence="2" id="KW-1003">Cell membrane</keyword>
<evidence type="ECO:0000259" key="9">
    <source>
        <dbReference type="PROSITE" id="PS50835"/>
    </source>
</evidence>
<feature type="domain" description="Ig-like" evidence="9">
    <location>
        <begin position="161"/>
        <end position="255"/>
    </location>
</feature>
<sequence>MSNHVRCSVCRCQSSLYLQIHDQQTRPYFVAFTTGTMITLLYTFWLFVTVKTSTFDLQVQTAKIGESVTIKCDQIQDRQYSLAWFKQSFGKLPQLVVRVSDSGERFGPTFEQRFRVSSNEGRFDLNIINTTEEDTGTYFCVRVKDNVVDFGTGTLLLFSGERSQMRPLTEMDVKSGDSATLQCSVQSLHCSGDHSVYWFRHKSGESDPGIIFTHGNRSDQCKKSSETVSPTQSCFYKLPKNNLSLSDAGTYYCAVAACGEILFGNGTKLHVKESNVWIVAALSLFSLISVIVIVVLAVLLLKKQQKGSFSDHPVHTNQVKYTDAVNYAALNFAKKPPPSRTPRVKQTQDIYSQVRVQ</sequence>
<evidence type="ECO:0000256" key="1">
    <source>
        <dbReference type="ARBA" id="ARBA00004236"/>
    </source>
</evidence>
<protein>
    <recommendedName>
        <fullName evidence="9">Ig-like domain-containing protein</fullName>
    </recommendedName>
</protein>
<dbReference type="GO" id="GO:0005886">
    <property type="term" value="C:plasma membrane"/>
    <property type="evidence" value="ECO:0007669"/>
    <property type="project" value="UniProtKB-SubCell"/>
</dbReference>
<dbReference type="GO" id="GO:0009617">
    <property type="term" value="P:response to bacterium"/>
    <property type="evidence" value="ECO:0007669"/>
    <property type="project" value="TreeGrafter"/>
</dbReference>
<dbReference type="Gene3D" id="2.60.40.10">
    <property type="entry name" value="Immunoglobulins"/>
    <property type="match status" value="2"/>
</dbReference>
<keyword evidence="7" id="KW-0325">Glycoprotein</keyword>
<dbReference type="SMART" id="SM00409">
    <property type="entry name" value="IG"/>
    <property type="match status" value="2"/>
</dbReference>
<reference evidence="10 11" key="1">
    <citation type="submission" date="2021-07" db="EMBL/GenBank/DDBJ databases">
        <authorList>
            <person name="Imarazene B."/>
            <person name="Zahm M."/>
            <person name="Klopp C."/>
            <person name="Cabau C."/>
            <person name="Beille S."/>
            <person name="Jouanno E."/>
            <person name="Castinel A."/>
            <person name="Lluch J."/>
            <person name="Gil L."/>
            <person name="Kuchtly C."/>
            <person name="Lopez Roques C."/>
            <person name="Donnadieu C."/>
            <person name="Parrinello H."/>
            <person name="Journot L."/>
            <person name="Du K."/>
            <person name="Schartl M."/>
            <person name="Retaux S."/>
            <person name="Guiguen Y."/>
        </authorList>
    </citation>
    <scope>NUCLEOTIDE SEQUENCE [LARGE SCALE GENOMIC DNA]</scope>
    <source>
        <strain evidence="10">Pach_M1</strain>
        <tissue evidence="10">Testis</tissue>
    </source>
</reference>
<dbReference type="InterPro" id="IPR007110">
    <property type="entry name" value="Ig-like_dom"/>
</dbReference>
<comment type="caution">
    <text evidence="10">The sequence shown here is derived from an EMBL/GenBank/DDBJ whole genome shotgun (WGS) entry which is preliminary data.</text>
</comment>
<dbReference type="PANTHER" id="PTHR19433">
    <property type="entry name" value="T-CELL RECEPTOR ALPHA CHAIN V REGION-RELATED"/>
    <property type="match status" value="1"/>
</dbReference>
<dbReference type="SUPFAM" id="SSF48726">
    <property type="entry name" value="Immunoglobulin"/>
    <property type="match status" value="2"/>
</dbReference>
<keyword evidence="3" id="KW-0732">Signal</keyword>
<dbReference type="InterPro" id="IPR013783">
    <property type="entry name" value="Ig-like_fold"/>
</dbReference>
<dbReference type="InterPro" id="IPR052051">
    <property type="entry name" value="TCR_complex_component"/>
</dbReference>
<evidence type="ECO:0000313" key="11">
    <source>
        <dbReference type="Proteomes" id="UP000752171"/>
    </source>
</evidence>
<accession>A0A8T2LT80</accession>
<dbReference type="InterPro" id="IPR036179">
    <property type="entry name" value="Ig-like_dom_sf"/>
</dbReference>
<dbReference type="CDD" id="cd00099">
    <property type="entry name" value="IgV"/>
    <property type="match status" value="2"/>
</dbReference>
<feature type="transmembrane region" description="Helical" evidence="8">
    <location>
        <begin position="276"/>
        <end position="301"/>
    </location>
</feature>
<dbReference type="EMBL" id="JAICCE010000008">
    <property type="protein sequence ID" value="KAG9274104.1"/>
    <property type="molecule type" value="Genomic_DNA"/>
</dbReference>
<proteinExistence type="predicted"/>
<evidence type="ECO:0000256" key="6">
    <source>
        <dbReference type="ARBA" id="ARBA00023157"/>
    </source>
</evidence>
<evidence type="ECO:0000256" key="4">
    <source>
        <dbReference type="ARBA" id="ARBA00022859"/>
    </source>
</evidence>
<evidence type="ECO:0000256" key="3">
    <source>
        <dbReference type="ARBA" id="ARBA00022729"/>
    </source>
</evidence>
<dbReference type="PANTHER" id="PTHR19433:SF133">
    <property type="entry name" value="IMMUNE-TYPE RECEPTOR 5 PRECURSOR-RELATED"/>
    <property type="match status" value="1"/>
</dbReference>
<dbReference type="Proteomes" id="UP000752171">
    <property type="component" value="Unassembled WGS sequence"/>
</dbReference>
<evidence type="ECO:0000256" key="5">
    <source>
        <dbReference type="ARBA" id="ARBA00023136"/>
    </source>
</evidence>
<dbReference type="InterPro" id="IPR013106">
    <property type="entry name" value="Ig_V-set"/>
</dbReference>
<dbReference type="InterPro" id="IPR003599">
    <property type="entry name" value="Ig_sub"/>
</dbReference>